<reference evidence="2" key="1">
    <citation type="submission" date="2023-08" db="EMBL/GenBank/DDBJ databases">
        <authorList>
            <person name="Chen Y."/>
            <person name="Shah S."/>
            <person name="Dougan E. K."/>
            <person name="Thang M."/>
            <person name="Chan C."/>
        </authorList>
    </citation>
    <scope>NUCLEOTIDE SEQUENCE</scope>
</reference>
<keyword evidence="1" id="KW-0472">Membrane</keyword>
<sequence length="157" mass="16588">MVASYTASAAALAAVPVPFASRALCVPVQVAMVLSIAKVYRVAMSKKTAIHLSLSIAGSGMSVPAYMTLDWLKLVPGFNVPAVAAEAALLGTITTALGWVATQLLREVRSKAVLNEVKPEELAQIMDVNQLQQMFRTRLRDLRTAGASSDQSLSSSA</sequence>
<organism evidence="2 3">
    <name type="scientific">Effrenium voratum</name>
    <dbReference type="NCBI Taxonomy" id="2562239"/>
    <lineage>
        <taxon>Eukaryota</taxon>
        <taxon>Sar</taxon>
        <taxon>Alveolata</taxon>
        <taxon>Dinophyceae</taxon>
        <taxon>Suessiales</taxon>
        <taxon>Symbiodiniaceae</taxon>
        <taxon>Effrenium</taxon>
    </lineage>
</organism>
<protein>
    <submittedName>
        <fullName evidence="2">Uncharacterized protein</fullName>
    </submittedName>
</protein>
<dbReference type="AlphaFoldDB" id="A0AA36HU63"/>
<dbReference type="EMBL" id="CAUJNA010000320">
    <property type="protein sequence ID" value="CAJ1375425.1"/>
    <property type="molecule type" value="Genomic_DNA"/>
</dbReference>
<dbReference type="Proteomes" id="UP001178507">
    <property type="component" value="Unassembled WGS sequence"/>
</dbReference>
<name>A0AA36HU63_9DINO</name>
<keyword evidence="1" id="KW-1133">Transmembrane helix</keyword>
<keyword evidence="1" id="KW-0812">Transmembrane</keyword>
<evidence type="ECO:0000313" key="3">
    <source>
        <dbReference type="Proteomes" id="UP001178507"/>
    </source>
</evidence>
<evidence type="ECO:0000313" key="2">
    <source>
        <dbReference type="EMBL" id="CAJ1375425.1"/>
    </source>
</evidence>
<proteinExistence type="predicted"/>
<gene>
    <name evidence="2" type="ORF">EVOR1521_LOCUS4700</name>
</gene>
<feature type="transmembrane region" description="Helical" evidence="1">
    <location>
        <begin position="49"/>
        <end position="69"/>
    </location>
</feature>
<evidence type="ECO:0000256" key="1">
    <source>
        <dbReference type="SAM" id="Phobius"/>
    </source>
</evidence>
<accession>A0AA36HU63</accession>
<comment type="caution">
    <text evidence="2">The sequence shown here is derived from an EMBL/GenBank/DDBJ whole genome shotgun (WGS) entry which is preliminary data.</text>
</comment>
<keyword evidence="3" id="KW-1185">Reference proteome</keyword>